<organism evidence="8 9">
    <name type="scientific">Actinomadura harenae</name>
    <dbReference type="NCBI Taxonomy" id="2483351"/>
    <lineage>
        <taxon>Bacteria</taxon>
        <taxon>Bacillati</taxon>
        <taxon>Actinomycetota</taxon>
        <taxon>Actinomycetes</taxon>
        <taxon>Streptosporangiales</taxon>
        <taxon>Thermomonosporaceae</taxon>
        <taxon>Actinomadura</taxon>
    </lineage>
</organism>
<keyword evidence="3" id="KW-1003">Cell membrane</keyword>
<dbReference type="Proteomes" id="UP000282674">
    <property type="component" value="Unassembled WGS sequence"/>
</dbReference>
<dbReference type="SUPFAM" id="SSF103473">
    <property type="entry name" value="MFS general substrate transporter"/>
    <property type="match status" value="1"/>
</dbReference>
<dbReference type="EMBL" id="RFFG01000046">
    <property type="protein sequence ID" value="RMI41093.1"/>
    <property type="molecule type" value="Genomic_DNA"/>
</dbReference>
<dbReference type="OrthoDB" id="6803299at2"/>
<evidence type="ECO:0000256" key="4">
    <source>
        <dbReference type="ARBA" id="ARBA00022692"/>
    </source>
</evidence>
<feature type="transmembrane region" description="Helical" evidence="7">
    <location>
        <begin position="89"/>
        <end position="111"/>
    </location>
</feature>
<reference evidence="8 9" key="1">
    <citation type="submission" date="2018-10" db="EMBL/GenBank/DDBJ databases">
        <title>Isolation from soil.</title>
        <authorList>
            <person name="Hu J."/>
        </authorList>
    </citation>
    <scope>NUCLEOTIDE SEQUENCE [LARGE SCALE GENOMIC DNA]</scope>
    <source>
        <strain evidence="8 9">NEAU-Ht49</strain>
    </source>
</reference>
<evidence type="ECO:0000256" key="6">
    <source>
        <dbReference type="ARBA" id="ARBA00023136"/>
    </source>
</evidence>
<evidence type="ECO:0000256" key="3">
    <source>
        <dbReference type="ARBA" id="ARBA00022475"/>
    </source>
</evidence>
<comment type="caution">
    <text evidence="8">The sequence shown here is derived from an EMBL/GenBank/DDBJ whole genome shotgun (WGS) entry which is preliminary data.</text>
</comment>
<feature type="transmembrane region" description="Helical" evidence="7">
    <location>
        <begin position="287"/>
        <end position="320"/>
    </location>
</feature>
<comment type="subcellular location">
    <subcellularLocation>
        <location evidence="1">Cell membrane</location>
        <topology evidence="1">Multi-pass membrane protein</topology>
    </subcellularLocation>
</comment>
<keyword evidence="9" id="KW-1185">Reference proteome</keyword>
<dbReference type="InterPro" id="IPR050171">
    <property type="entry name" value="MFS_Transporters"/>
</dbReference>
<feature type="transmembrane region" description="Helical" evidence="7">
    <location>
        <begin position="166"/>
        <end position="184"/>
    </location>
</feature>
<evidence type="ECO:0000256" key="7">
    <source>
        <dbReference type="SAM" id="Phobius"/>
    </source>
</evidence>
<dbReference type="RefSeq" id="WP_122196744.1">
    <property type="nucleotide sequence ID" value="NZ_JBHSKC010000004.1"/>
</dbReference>
<evidence type="ECO:0000313" key="9">
    <source>
        <dbReference type="Proteomes" id="UP000282674"/>
    </source>
</evidence>
<dbReference type="AlphaFoldDB" id="A0A3M2LX10"/>
<feature type="transmembrane region" description="Helical" evidence="7">
    <location>
        <begin position="141"/>
        <end position="160"/>
    </location>
</feature>
<keyword evidence="6 7" id="KW-0472">Membrane</keyword>
<keyword evidence="5 7" id="KW-1133">Transmembrane helix</keyword>
<proteinExistence type="predicted"/>
<feature type="transmembrane region" description="Helical" evidence="7">
    <location>
        <begin position="47"/>
        <end position="69"/>
    </location>
</feature>
<keyword evidence="4 7" id="KW-0812">Transmembrane</keyword>
<dbReference type="Gene3D" id="1.20.1250.20">
    <property type="entry name" value="MFS general substrate transporter like domains"/>
    <property type="match status" value="1"/>
</dbReference>
<protein>
    <submittedName>
        <fullName evidence="8">MFS transporter</fullName>
    </submittedName>
</protein>
<dbReference type="PANTHER" id="PTHR23517">
    <property type="entry name" value="RESISTANCE PROTEIN MDTM, PUTATIVE-RELATED-RELATED"/>
    <property type="match status" value="1"/>
</dbReference>
<feature type="transmembrane region" description="Helical" evidence="7">
    <location>
        <begin position="216"/>
        <end position="241"/>
    </location>
</feature>
<dbReference type="GO" id="GO:0022857">
    <property type="term" value="F:transmembrane transporter activity"/>
    <property type="evidence" value="ECO:0007669"/>
    <property type="project" value="InterPro"/>
</dbReference>
<evidence type="ECO:0000256" key="1">
    <source>
        <dbReference type="ARBA" id="ARBA00004651"/>
    </source>
</evidence>
<accession>A0A3M2LX10</accession>
<sequence>MSRVLPPAGPARVLALGQLANSIGDGAFYATSALFFTRVVGLSPSRVGLALTIGWTCGILAGVPLGQVADRWGPRRTTVTLALATSASLGALLAVRSFPLFLLVVCVYACCQGGLNSARQALLAGLVEPERRTVVRAHLQSTLNAGLALGAGLGGLALTFDDTASYLAVLAMDAVSFAVAALVLRRLPEVVKGEVEETDGRRAGGPRVAVLRDRPYAMLMVLSAVMYLNMPLLSLGLPLWIVGRTDAPGSTAAVILVLNMVTVVVFQVRVAERVDGPRAAARASRRAGALMIVACAVFASSAASVGAAAAVAILLAGALVQAFAEMLHSASAAELGFGLAPDGRQGQYQGFFGMAPQLARMAGPTVLTTLLLGWGTPGWVALGAVFLVGGLAVGPVVRLAVNRAGTGRTVRPAVAERAVR</sequence>
<dbReference type="PANTHER" id="PTHR23517:SF2">
    <property type="entry name" value="MULTIDRUG RESISTANCE PROTEIN MDTH"/>
    <property type="match status" value="1"/>
</dbReference>
<evidence type="ECO:0000256" key="2">
    <source>
        <dbReference type="ARBA" id="ARBA00022448"/>
    </source>
</evidence>
<dbReference type="InterPro" id="IPR036259">
    <property type="entry name" value="MFS_trans_sf"/>
</dbReference>
<dbReference type="InterPro" id="IPR011701">
    <property type="entry name" value="MFS"/>
</dbReference>
<gene>
    <name evidence="8" type="ORF">EBO15_24300</name>
</gene>
<evidence type="ECO:0000313" key="8">
    <source>
        <dbReference type="EMBL" id="RMI41093.1"/>
    </source>
</evidence>
<dbReference type="Pfam" id="PF07690">
    <property type="entry name" value="MFS_1"/>
    <property type="match status" value="1"/>
</dbReference>
<feature type="transmembrane region" description="Helical" evidence="7">
    <location>
        <begin position="247"/>
        <end position="266"/>
    </location>
</feature>
<feature type="transmembrane region" description="Helical" evidence="7">
    <location>
        <begin position="379"/>
        <end position="401"/>
    </location>
</feature>
<keyword evidence="2" id="KW-0813">Transport</keyword>
<evidence type="ECO:0000256" key="5">
    <source>
        <dbReference type="ARBA" id="ARBA00022989"/>
    </source>
</evidence>
<name>A0A3M2LX10_9ACTN</name>
<dbReference type="GO" id="GO:0005886">
    <property type="term" value="C:plasma membrane"/>
    <property type="evidence" value="ECO:0007669"/>
    <property type="project" value="UniProtKB-SubCell"/>
</dbReference>